<evidence type="ECO:0000313" key="2">
    <source>
        <dbReference type="EMBL" id="CDM68194.1"/>
    </source>
</evidence>
<dbReference type="AlphaFoldDB" id="W6RX31"/>
<keyword evidence="3" id="KW-1185">Reference proteome</keyword>
<dbReference type="EMBL" id="HG917868">
    <property type="protein sequence ID" value="CDM68194.1"/>
    <property type="molecule type" value="Genomic_DNA"/>
</dbReference>
<organism evidence="2 3">
    <name type="scientific">Clostridium bornimense</name>
    <dbReference type="NCBI Taxonomy" id="1216932"/>
    <lineage>
        <taxon>Bacteria</taxon>
        <taxon>Bacillati</taxon>
        <taxon>Bacillota</taxon>
        <taxon>Clostridia</taxon>
        <taxon>Eubacteriales</taxon>
        <taxon>Clostridiaceae</taxon>
        <taxon>Clostridium</taxon>
    </lineage>
</organism>
<evidence type="ECO:0000256" key="1">
    <source>
        <dbReference type="SAM" id="Phobius"/>
    </source>
</evidence>
<accession>W6RX31</accession>
<dbReference type="STRING" id="1216932.CM240_1030"/>
<name>W6RX31_9CLOT</name>
<dbReference type="KEGG" id="clt:CM240_1030"/>
<dbReference type="Proteomes" id="UP000019426">
    <property type="component" value="Chromosome M2/40_rep1"/>
</dbReference>
<dbReference type="RefSeq" id="WP_051483700.1">
    <property type="nucleotide sequence ID" value="NZ_HG917868.1"/>
</dbReference>
<dbReference type="HOGENOM" id="CLU_080089_0_0_9"/>
<dbReference type="eggNOG" id="ENOG5031PIN">
    <property type="taxonomic scope" value="Bacteria"/>
</dbReference>
<dbReference type="PATRIC" id="fig|1216932.3.peg.1017"/>
<feature type="transmembrane region" description="Helical" evidence="1">
    <location>
        <begin position="194"/>
        <end position="213"/>
    </location>
</feature>
<sequence>MDYIVEIIKLGTIIILGLIGEFLVFGFIIGEIQKESNKSIVKMFGEKGIWVVHAIGTPIHELSHLLMCFLFGHKVKEVKLFRPIASRDDGVLGYVKSSSNSKNIYQNIGNFFIGSAPLFMGGLAIFLVFFLLLPESCKTIINSSELSLKFIVTTIFSMTNVKSVKFWIFILITIGISTSMSLSKEDIMTSKRGALYLSLLSYFIALVIILLNISTDGIFQFLKLYNYIFIFIFLLGTITSMLTLTLVKILNLIKY</sequence>
<reference evidence="2 3" key="1">
    <citation type="submission" date="2013-11" db="EMBL/GenBank/DDBJ databases">
        <title>Complete genome sequence of Clostridum sp. M2/40.</title>
        <authorList>
            <person name="Wibberg D."/>
            <person name="Puehler A."/>
            <person name="Schlueter A."/>
        </authorList>
    </citation>
    <scope>NUCLEOTIDE SEQUENCE [LARGE SCALE GENOMIC DNA]</scope>
    <source>
        <strain evidence="3">M2/40</strain>
    </source>
</reference>
<feature type="transmembrane region" description="Helical" evidence="1">
    <location>
        <begin position="7"/>
        <end position="29"/>
    </location>
</feature>
<feature type="transmembrane region" description="Helical" evidence="1">
    <location>
        <begin position="49"/>
        <end position="72"/>
    </location>
</feature>
<keyword evidence="1" id="KW-0812">Transmembrane</keyword>
<feature type="transmembrane region" description="Helical" evidence="1">
    <location>
        <begin position="111"/>
        <end position="133"/>
    </location>
</feature>
<keyword evidence="1" id="KW-1133">Transmembrane helix</keyword>
<feature type="transmembrane region" description="Helical" evidence="1">
    <location>
        <begin position="164"/>
        <end position="182"/>
    </location>
</feature>
<keyword evidence="1" id="KW-0472">Membrane</keyword>
<feature type="transmembrane region" description="Helical" evidence="1">
    <location>
        <begin position="225"/>
        <end position="247"/>
    </location>
</feature>
<dbReference type="OrthoDB" id="258743at2"/>
<evidence type="ECO:0000313" key="3">
    <source>
        <dbReference type="Proteomes" id="UP000019426"/>
    </source>
</evidence>
<gene>
    <name evidence="2" type="ORF">CM240_1030</name>
</gene>
<protein>
    <submittedName>
        <fullName evidence="2">Putative membrane protein</fullName>
    </submittedName>
</protein>
<proteinExistence type="predicted"/>